<organism evidence="2 3">
    <name type="scientific">Paenibacillus anaericanus</name>
    <dbReference type="NCBI Taxonomy" id="170367"/>
    <lineage>
        <taxon>Bacteria</taxon>
        <taxon>Bacillati</taxon>
        <taxon>Bacillota</taxon>
        <taxon>Bacilli</taxon>
        <taxon>Bacillales</taxon>
        <taxon>Paenibacillaceae</taxon>
        <taxon>Paenibacillus</taxon>
    </lineage>
</organism>
<dbReference type="RefSeq" id="WP_148125767.1">
    <property type="nucleotide sequence ID" value="NZ_RZNY01000078.1"/>
</dbReference>
<sequence length="62" mass="7073">MAQKSMFQEGQMQKLQKDLQGISDDTNHLRTKTQGFLNEMDGELYSRVSGQAQLAQSQINRL</sequence>
<reference evidence="2 3" key="1">
    <citation type="submission" date="2018-12" db="EMBL/GenBank/DDBJ databases">
        <authorList>
            <person name="Sun L."/>
            <person name="Chen Z."/>
        </authorList>
    </citation>
    <scope>NUCLEOTIDE SEQUENCE [LARGE SCALE GENOMIC DNA]</scope>
    <source>
        <strain evidence="2 3">DSM 15890</strain>
    </source>
</reference>
<dbReference type="Proteomes" id="UP000279446">
    <property type="component" value="Unassembled WGS sequence"/>
</dbReference>
<feature type="region of interest" description="Disordered" evidence="1">
    <location>
        <begin position="1"/>
        <end position="35"/>
    </location>
</feature>
<name>A0A3S1BYR3_9BACL</name>
<keyword evidence="3" id="KW-1185">Reference proteome</keyword>
<feature type="non-terminal residue" evidence="2">
    <location>
        <position position="62"/>
    </location>
</feature>
<gene>
    <name evidence="2" type="ORF">EJP82_27830</name>
</gene>
<comment type="caution">
    <text evidence="2">The sequence shown here is derived from an EMBL/GenBank/DDBJ whole genome shotgun (WGS) entry which is preliminary data.</text>
</comment>
<evidence type="ECO:0000313" key="2">
    <source>
        <dbReference type="EMBL" id="RUT37680.1"/>
    </source>
</evidence>
<protein>
    <submittedName>
        <fullName evidence="2">Uncharacterized protein</fullName>
    </submittedName>
</protein>
<feature type="compositionally biased region" description="Polar residues" evidence="1">
    <location>
        <begin position="1"/>
        <end position="14"/>
    </location>
</feature>
<accession>A0A3S1BYR3</accession>
<dbReference type="EMBL" id="RZNY01000078">
    <property type="protein sequence ID" value="RUT37680.1"/>
    <property type="molecule type" value="Genomic_DNA"/>
</dbReference>
<evidence type="ECO:0000256" key="1">
    <source>
        <dbReference type="SAM" id="MobiDB-lite"/>
    </source>
</evidence>
<proteinExistence type="predicted"/>
<dbReference type="AlphaFoldDB" id="A0A3S1BYR3"/>
<evidence type="ECO:0000313" key="3">
    <source>
        <dbReference type="Proteomes" id="UP000279446"/>
    </source>
</evidence>